<feature type="transmembrane region" description="Helical" evidence="1">
    <location>
        <begin position="130"/>
        <end position="146"/>
    </location>
</feature>
<feature type="transmembrane region" description="Helical" evidence="1">
    <location>
        <begin position="185"/>
        <end position="205"/>
    </location>
</feature>
<keyword evidence="4" id="KW-1185">Reference proteome</keyword>
<dbReference type="RefSeq" id="WP_259659673.1">
    <property type="nucleotide sequence ID" value="NZ_JAHXRI010000001.1"/>
</dbReference>
<evidence type="ECO:0000259" key="2">
    <source>
        <dbReference type="Pfam" id="PF00892"/>
    </source>
</evidence>
<dbReference type="PANTHER" id="PTHR22911:SF103">
    <property type="entry name" value="BLR2811 PROTEIN"/>
    <property type="match status" value="1"/>
</dbReference>
<feature type="domain" description="EamA" evidence="2">
    <location>
        <begin position="155"/>
        <end position="288"/>
    </location>
</feature>
<comment type="caution">
    <text evidence="3">The sequence shown here is derived from an EMBL/GenBank/DDBJ whole genome shotgun (WGS) entry which is preliminary data.</text>
</comment>
<feature type="domain" description="EamA" evidence="2">
    <location>
        <begin position="13"/>
        <end position="146"/>
    </location>
</feature>
<reference evidence="3" key="1">
    <citation type="submission" date="2021-07" db="EMBL/GenBank/DDBJ databases">
        <title>New genus and species of the family Alcaligenaceae.</title>
        <authorList>
            <person name="Hahn M.W."/>
        </authorList>
    </citation>
    <scope>NUCLEOTIDE SEQUENCE</scope>
    <source>
        <strain evidence="3">LF4-65</strain>
    </source>
</reference>
<proteinExistence type="predicted"/>
<keyword evidence="1" id="KW-0472">Membrane</keyword>
<feature type="transmembrane region" description="Helical" evidence="1">
    <location>
        <begin position="152"/>
        <end position="173"/>
    </location>
</feature>
<name>A0A953N5G6_9BURK</name>
<keyword evidence="1" id="KW-1133">Transmembrane helix</keyword>
<sequence length="301" mass="32815">MQHPKMPITKPFLGVACLLLSMLALTGLDATGKWVMATGVPLLFFCWIRYIVHSVLVLAIATPSLGLSVFKTKQPKLQLIRAVAMLCATLTFFTTLSYLHQAEATALIFIAPLLMLLVAPWLLKERSYPSRWIAAAFGLLGIIIVARPSAGLPWIGVLYGLITACLFTGQHLVSRMLAADNALTTSLLSGTFGAAILSLTMPFVLPEAWSMISTLSWKMWALILLGGICGGMGQLLQIQSYRFAPASMLAPFIYLQITFAATFGWLIWSHMPDGLTWVGIGIICASGVINSLVEWRRSQRG</sequence>
<organism evidence="3 4">
    <name type="scientific">Zwartia hollandica</name>
    <dbReference type="NCBI Taxonomy" id="324606"/>
    <lineage>
        <taxon>Bacteria</taxon>
        <taxon>Pseudomonadati</taxon>
        <taxon>Pseudomonadota</taxon>
        <taxon>Betaproteobacteria</taxon>
        <taxon>Burkholderiales</taxon>
        <taxon>Alcaligenaceae</taxon>
        <taxon>Zwartia</taxon>
    </lineage>
</organism>
<feature type="transmembrane region" description="Helical" evidence="1">
    <location>
        <begin position="248"/>
        <end position="268"/>
    </location>
</feature>
<evidence type="ECO:0000313" key="4">
    <source>
        <dbReference type="Proteomes" id="UP000739565"/>
    </source>
</evidence>
<protein>
    <submittedName>
        <fullName evidence="3">DMT family transporter</fullName>
    </submittedName>
</protein>
<keyword evidence="1" id="KW-0812">Transmembrane</keyword>
<feature type="transmembrane region" description="Helical" evidence="1">
    <location>
        <begin position="217"/>
        <end position="236"/>
    </location>
</feature>
<dbReference type="GO" id="GO:0016020">
    <property type="term" value="C:membrane"/>
    <property type="evidence" value="ECO:0007669"/>
    <property type="project" value="InterPro"/>
</dbReference>
<dbReference type="Pfam" id="PF00892">
    <property type="entry name" value="EamA"/>
    <property type="match status" value="2"/>
</dbReference>
<dbReference type="EMBL" id="JAHXRI010000001">
    <property type="protein sequence ID" value="MBZ1349262.1"/>
    <property type="molecule type" value="Genomic_DNA"/>
</dbReference>
<gene>
    <name evidence="3" type="ORF">KZZ10_01255</name>
</gene>
<dbReference type="InterPro" id="IPR000620">
    <property type="entry name" value="EamA_dom"/>
</dbReference>
<dbReference type="AlphaFoldDB" id="A0A953N5G6"/>
<evidence type="ECO:0000313" key="3">
    <source>
        <dbReference type="EMBL" id="MBZ1349262.1"/>
    </source>
</evidence>
<dbReference type="PANTHER" id="PTHR22911">
    <property type="entry name" value="ACYL-MALONYL CONDENSING ENZYME-RELATED"/>
    <property type="match status" value="1"/>
</dbReference>
<dbReference type="SUPFAM" id="SSF103481">
    <property type="entry name" value="Multidrug resistance efflux transporter EmrE"/>
    <property type="match status" value="2"/>
</dbReference>
<feature type="transmembrane region" description="Helical" evidence="1">
    <location>
        <begin position="105"/>
        <end position="123"/>
    </location>
</feature>
<dbReference type="InterPro" id="IPR037185">
    <property type="entry name" value="EmrE-like"/>
</dbReference>
<dbReference type="Proteomes" id="UP000739565">
    <property type="component" value="Unassembled WGS sequence"/>
</dbReference>
<evidence type="ECO:0000256" key="1">
    <source>
        <dbReference type="SAM" id="Phobius"/>
    </source>
</evidence>
<feature type="transmembrane region" description="Helical" evidence="1">
    <location>
        <begin position="40"/>
        <end position="67"/>
    </location>
</feature>
<feature type="transmembrane region" description="Helical" evidence="1">
    <location>
        <begin position="274"/>
        <end position="293"/>
    </location>
</feature>
<accession>A0A953N5G6</accession>
<feature type="transmembrane region" description="Helical" evidence="1">
    <location>
        <begin position="79"/>
        <end position="99"/>
    </location>
</feature>